<name>A0A6J4IC85_9PSEU</name>
<dbReference type="AlphaFoldDB" id="A0A6J4IC85"/>
<sequence>MLARRPTRHTSASGREGDAHLVAVRGGSKHLSVYVTATDGDAYVPEVHAGALGKVSVGRSCIRVRRAGELDLGGFGEVVRRAVELGGAGAV</sequence>
<organism evidence="1">
    <name type="scientific">uncultured Actinomycetospora sp</name>
    <dbReference type="NCBI Taxonomy" id="1135996"/>
    <lineage>
        <taxon>Bacteria</taxon>
        <taxon>Bacillati</taxon>
        <taxon>Actinomycetota</taxon>
        <taxon>Actinomycetes</taxon>
        <taxon>Pseudonocardiales</taxon>
        <taxon>Pseudonocardiaceae</taxon>
        <taxon>Actinomycetospora</taxon>
        <taxon>environmental samples</taxon>
    </lineage>
</organism>
<accession>A0A6J4IC85</accession>
<dbReference type="EMBL" id="CADCTH010000250">
    <property type="protein sequence ID" value="CAA9248523.1"/>
    <property type="molecule type" value="Genomic_DNA"/>
</dbReference>
<evidence type="ECO:0000313" key="1">
    <source>
        <dbReference type="EMBL" id="CAA9248523.1"/>
    </source>
</evidence>
<evidence type="ECO:0008006" key="2">
    <source>
        <dbReference type="Google" id="ProtNLM"/>
    </source>
</evidence>
<reference evidence="1" key="1">
    <citation type="submission" date="2020-02" db="EMBL/GenBank/DDBJ databases">
        <authorList>
            <person name="Meier V. D."/>
        </authorList>
    </citation>
    <scope>NUCLEOTIDE SEQUENCE</scope>
    <source>
        <strain evidence="1">AVDCRST_MAG54</strain>
    </source>
</reference>
<protein>
    <recommendedName>
        <fullName evidence="2">YdhG-like domain-containing protein</fullName>
    </recommendedName>
</protein>
<gene>
    <name evidence="1" type="ORF">AVDCRST_MAG54-1869</name>
</gene>
<proteinExistence type="predicted"/>